<dbReference type="AlphaFoldDB" id="A0A8S3JJD8"/>
<organism evidence="1 2">
    <name type="scientific">Rotaria magnacalcarata</name>
    <dbReference type="NCBI Taxonomy" id="392030"/>
    <lineage>
        <taxon>Eukaryota</taxon>
        <taxon>Metazoa</taxon>
        <taxon>Spiralia</taxon>
        <taxon>Gnathifera</taxon>
        <taxon>Rotifera</taxon>
        <taxon>Eurotatoria</taxon>
        <taxon>Bdelloidea</taxon>
        <taxon>Philodinida</taxon>
        <taxon>Philodinidae</taxon>
        <taxon>Rotaria</taxon>
    </lineage>
</organism>
<evidence type="ECO:0000313" key="2">
    <source>
        <dbReference type="Proteomes" id="UP000676336"/>
    </source>
</evidence>
<protein>
    <submittedName>
        <fullName evidence="1">Uncharacterized protein</fullName>
    </submittedName>
</protein>
<dbReference type="Proteomes" id="UP000676336">
    <property type="component" value="Unassembled WGS sequence"/>
</dbReference>
<gene>
    <name evidence="1" type="ORF">SMN809_LOCUS81738</name>
</gene>
<comment type="caution">
    <text evidence="1">The sequence shown here is derived from an EMBL/GenBank/DDBJ whole genome shotgun (WGS) entry which is preliminary data.</text>
</comment>
<sequence length="88" mass="9448">QSSVTVMLKGIQQGVTSTGQPANIAYFLITINGMTYNQTTASGLASNPILISTISQTNNNLLCSNDTQILPLQNSIQNFYVPCPIPQM</sequence>
<dbReference type="EMBL" id="CAJOBI010349285">
    <property type="protein sequence ID" value="CAF5220107.1"/>
    <property type="molecule type" value="Genomic_DNA"/>
</dbReference>
<evidence type="ECO:0000313" key="1">
    <source>
        <dbReference type="EMBL" id="CAF5220107.1"/>
    </source>
</evidence>
<proteinExistence type="predicted"/>
<accession>A0A8S3JJD8</accession>
<feature type="non-terminal residue" evidence="1">
    <location>
        <position position="1"/>
    </location>
</feature>
<name>A0A8S3JJD8_9BILA</name>
<reference evidence="1" key="1">
    <citation type="submission" date="2021-02" db="EMBL/GenBank/DDBJ databases">
        <authorList>
            <person name="Nowell W R."/>
        </authorList>
    </citation>
    <scope>NUCLEOTIDE SEQUENCE</scope>
</reference>